<keyword evidence="1" id="KW-0472">Membrane</keyword>
<name>A0AA39MLH2_9AGAR</name>
<evidence type="ECO:0000313" key="2">
    <source>
        <dbReference type="EMBL" id="KAK0438662.1"/>
    </source>
</evidence>
<feature type="transmembrane region" description="Helical" evidence="1">
    <location>
        <begin position="20"/>
        <end position="43"/>
    </location>
</feature>
<keyword evidence="3" id="KW-1185">Reference proteome</keyword>
<keyword evidence="1" id="KW-1133">Transmembrane helix</keyword>
<feature type="transmembrane region" description="Helical" evidence="1">
    <location>
        <begin position="146"/>
        <end position="171"/>
    </location>
</feature>
<feature type="transmembrane region" description="Helical" evidence="1">
    <location>
        <begin position="191"/>
        <end position="209"/>
    </location>
</feature>
<evidence type="ECO:0000256" key="1">
    <source>
        <dbReference type="SAM" id="Phobius"/>
    </source>
</evidence>
<organism evidence="2 3">
    <name type="scientific">Armillaria borealis</name>
    <dbReference type="NCBI Taxonomy" id="47425"/>
    <lineage>
        <taxon>Eukaryota</taxon>
        <taxon>Fungi</taxon>
        <taxon>Dikarya</taxon>
        <taxon>Basidiomycota</taxon>
        <taxon>Agaricomycotina</taxon>
        <taxon>Agaricomycetes</taxon>
        <taxon>Agaricomycetidae</taxon>
        <taxon>Agaricales</taxon>
        <taxon>Marasmiineae</taxon>
        <taxon>Physalacriaceae</taxon>
        <taxon>Armillaria</taxon>
    </lineage>
</organism>
<feature type="transmembrane region" description="Helical" evidence="1">
    <location>
        <begin position="257"/>
        <end position="278"/>
    </location>
</feature>
<dbReference type="Proteomes" id="UP001175226">
    <property type="component" value="Unassembled WGS sequence"/>
</dbReference>
<dbReference type="EMBL" id="JAUEPT010000042">
    <property type="protein sequence ID" value="KAK0438662.1"/>
    <property type="molecule type" value="Genomic_DNA"/>
</dbReference>
<feature type="transmembrane region" description="Helical" evidence="1">
    <location>
        <begin position="229"/>
        <end position="251"/>
    </location>
</feature>
<dbReference type="AlphaFoldDB" id="A0AA39MLH2"/>
<evidence type="ECO:0000313" key="3">
    <source>
        <dbReference type="Proteomes" id="UP001175226"/>
    </source>
</evidence>
<gene>
    <name evidence="2" type="ORF">EV421DRAFT_2037768</name>
</gene>
<protein>
    <submittedName>
        <fullName evidence="2">Uncharacterized protein</fullName>
    </submittedName>
</protein>
<keyword evidence="1" id="KW-0812">Transmembrane</keyword>
<comment type="caution">
    <text evidence="2">The sequence shown here is derived from an EMBL/GenBank/DDBJ whole genome shotgun (WGS) entry which is preliminary data.</text>
</comment>
<proteinExistence type="predicted"/>
<feature type="transmembrane region" description="Helical" evidence="1">
    <location>
        <begin position="55"/>
        <end position="74"/>
    </location>
</feature>
<accession>A0AA39MLH2</accession>
<feature type="transmembrane region" description="Helical" evidence="1">
    <location>
        <begin position="116"/>
        <end position="139"/>
    </location>
</feature>
<reference evidence="2" key="1">
    <citation type="submission" date="2023-06" db="EMBL/GenBank/DDBJ databases">
        <authorList>
            <consortium name="Lawrence Berkeley National Laboratory"/>
            <person name="Ahrendt S."/>
            <person name="Sahu N."/>
            <person name="Indic B."/>
            <person name="Wong-Bajracharya J."/>
            <person name="Merenyi Z."/>
            <person name="Ke H.-M."/>
            <person name="Monk M."/>
            <person name="Kocsube S."/>
            <person name="Drula E."/>
            <person name="Lipzen A."/>
            <person name="Balint B."/>
            <person name="Henrissat B."/>
            <person name="Andreopoulos B."/>
            <person name="Martin F.M."/>
            <person name="Harder C.B."/>
            <person name="Rigling D."/>
            <person name="Ford K.L."/>
            <person name="Foster G.D."/>
            <person name="Pangilinan J."/>
            <person name="Papanicolaou A."/>
            <person name="Barry K."/>
            <person name="LaButti K."/>
            <person name="Viragh M."/>
            <person name="Koriabine M."/>
            <person name="Yan M."/>
            <person name="Riley R."/>
            <person name="Champramary S."/>
            <person name="Plett K.L."/>
            <person name="Tsai I.J."/>
            <person name="Slot J."/>
            <person name="Sipos G."/>
            <person name="Plett J."/>
            <person name="Nagy L.G."/>
            <person name="Grigoriev I.V."/>
        </authorList>
    </citation>
    <scope>NUCLEOTIDE SEQUENCE</scope>
    <source>
        <strain evidence="2">FPL87.14</strain>
    </source>
</reference>
<sequence>MADDTYRTNEPASALWMEQAYNAAVYIGAIAYGAQLVVAYLAIYHVLYGKRQKFAWQYIAYIVLLVIVSTAYTANTIHTCELAWIDERNYPGGPPGFLHAQNRPQDFFYTQTHTHLLVAGAASIIITFLADVCLVWRCYVIYHNKWIVVVLPALILFSTATMGVLYLTQIFSPHNSLGEITIQAYVVRKSLSVTFNILVTSMMVVRLLLIRKRIRASLGPLYGRLYTGLAALMIDSALPHTVVSILLIGLYCSDNTAYILFVPLLTMIEAATPQLIILRVASGYALSKETVATADGKSSAHGRRRSSTALDANVVSIAREPAHTETTLVGISAMELGKAS</sequence>